<protein>
    <submittedName>
        <fullName evidence="9">D-xylulose reductase</fullName>
    </submittedName>
</protein>
<organism evidence="9 10">
    <name type="scientific">Candidozyma auris</name>
    <name type="common">Yeast</name>
    <name type="synonym">Candida auris</name>
    <dbReference type="NCBI Taxonomy" id="498019"/>
    <lineage>
        <taxon>Eukaryota</taxon>
        <taxon>Fungi</taxon>
        <taxon>Dikarya</taxon>
        <taxon>Ascomycota</taxon>
        <taxon>Saccharomycotina</taxon>
        <taxon>Pichiomycetes</taxon>
        <taxon>Metschnikowiaceae</taxon>
        <taxon>Candidozyma</taxon>
    </lineage>
</organism>
<keyword evidence="10" id="KW-1185">Reference proteome</keyword>
<dbReference type="Pfam" id="PF08240">
    <property type="entry name" value="ADH_N"/>
    <property type="match status" value="1"/>
</dbReference>
<dbReference type="PROSITE" id="PS00059">
    <property type="entry name" value="ADH_ZINC"/>
    <property type="match status" value="1"/>
</dbReference>
<dbReference type="InterPro" id="IPR002328">
    <property type="entry name" value="ADH_Zn_CS"/>
</dbReference>
<dbReference type="PANTHER" id="PTHR43161:SF9">
    <property type="entry name" value="SORBITOL DEHYDROGENASE"/>
    <property type="match status" value="1"/>
</dbReference>
<comment type="caution">
    <text evidence="9">The sequence shown here is derived from an EMBL/GenBank/DDBJ whole genome shotgun (WGS) entry which is preliminary data.</text>
</comment>
<evidence type="ECO:0000313" key="10">
    <source>
        <dbReference type="Proteomes" id="UP000230249"/>
    </source>
</evidence>
<evidence type="ECO:0000256" key="3">
    <source>
        <dbReference type="ARBA" id="ARBA00022723"/>
    </source>
</evidence>
<keyword evidence="3 7" id="KW-0479">Metal-binding</keyword>
<sequence>MTKNPSLVLNKIDDISFEEFDAPTITSPHDVLVEVKKTGICGSDIHYYAHGKIGDFVLTKPMVLGHESAGVVAEVGSGVTSVKVGDRVAIEPGVPSRLSNEYKAGKYNLCPHMVFAATPESSPDKPNPPGTLCKYYKSPEDFLVKLPDHVSLELGALVEPLSVGVHAARLSKLSFGDKVLIFGAGPVGLLAAAVAKKFGAATVTVVDIFDSKLQMAKDIGAATHTINSKTASKPVSEHFTADDAPNVVLECTGAEICIQQGVLALAPGGRYVQVGNAGGYVKFPITELATKEATVYGSFRYGFGDYKTSVAILDENYNKGKENAQIDFEALITDRYSFKDAIKAYDHVRAGGPVKCIIDGPE</sequence>
<dbReference type="SMART" id="SM00829">
    <property type="entry name" value="PKS_ER"/>
    <property type="match status" value="1"/>
</dbReference>
<evidence type="ECO:0000259" key="8">
    <source>
        <dbReference type="SMART" id="SM00829"/>
    </source>
</evidence>
<evidence type="ECO:0000313" key="9">
    <source>
        <dbReference type="EMBL" id="KAK8442164.1"/>
    </source>
</evidence>
<dbReference type="InterPro" id="IPR011032">
    <property type="entry name" value="GroES-like_sf"/>
</dbReference>
<evidence type="ECO:0000256" key="6">
    <source>
        <dbReference type="ARBA" id="ARBA00023027"/>
    </source>
</evidence>
<dbReference type="InterPro" id="IPR036291">
    <property type="entry name" value="NAD(P)-bd_dom_sf"/>
</dbReference>
<dbReference type="Gene3D" id="3.40.50.720">
    <property type="entry name" value="NAD(P)-binding Rossmann-like Domain"/>
    <property type="match status" value="1"/>
</dbReference>
<dbReference type="Pfam" id="PF00107">
    <property type="entry name" value="ADH_zinc_N"/>
    <property type="match status" value="1"/>
</dbReference>
<dbReference type="SUPFAM" id="SSF51735">
    <property type="entry name" value="NAD(P)-binding Rossmann-fold domains"/>
    <property type="match status" value="1"/>
</dbReference>
<reference evidence="9 10" key="1">
    <citation type="journal article" date="2017" name="Clin. Infect. Dis.">
        <title>Simultaneous emergence of multidrug-resistant Candida auris on 3 continents confirmed by whole-genome sequencing and epidemiological analyses.</title>
        <authorList>
            <person name="Lockhart S.R."/>
            <person name="Etienne K.A."/>
            <person name="Vallabhaneni S."/>
            <person name="Farooqi J."/>
            <person name="Chowdhary A."/>
            <person name="Govender N.P."/>
            <person name="Colombo A.L."/>
            <person name="Calvo B."/>
            <person name="Cuomo C.A."/>
            <person name="Desjardins C.A."/>
            <person name="Berkow E.L."/>
            <person name="Castanheira M."/>
            <person name="Magobo R.E."/>
            <person name="Jabeen K."/>
            <person name="Asghar R.J."/>
            <person name="Meis J.F."/>
            <person name="Jackson B."/>
            <person name="Chiller T."/>
            <person name="Litvintseva A.P."/>
        </authorList>
    </citation>
    <scope>NUCLEOTIDE SEQUENCE [LARGE SCALE GENOMIC DNA]</scope>
    <source>
        <strain evidence="9 10">B8441</strain>
    </source>
</reference>
<dbReference type="Proteomes" id="UP000230249">
    <property type="component" value="Unassembled WGS sequence"/>
</dbReference>
<evidence type="ECO:0000256" key="2">
    <source>
        <dbReference type="ARBA" id="ARBA00008072"/>
    </source>
</evidence>
<evidence type="ECO:0000256" key="1">
    <source>
        <dbReference type="ARBA" id="ARBA00001947"/>
    </source>
</evidence>
<evidence type="ECO:0000256" key="4">
    <source>
        <dbReference type="ARBA" id="ARBA00022833"/>
    </source>
</evidence>
<reference evidence="9 10" key="2">
    <citation type="journal article" date="2018" name="Nat. Commun.">
        <title>Genomic insights into multidrug-resistance, mating and virulence in Candida auris and related emerging species.</title>
        <authorList>
            <person name="Munoz J.F."/>
            <person name="Gade L."/>
            <person name="Chow N.A."/>
            <person name="Loparev V.N."/>
            <person name="Juieng P."/>
            <person name="Berkow E.L."/>
            <person name="Farrer R.A."/>
            <person name="Litvintseva A.P."/>
            <person name="Cuomo C.A."/>
        </authorList>
    </citation>
    <scope>GENOME REANNOTATION</scope>
    <source>
        <strain evidence="9 10">B8441</strain>
    </source>
</reference>
<keyword evidence="5" id="KW-0560">Oxidoreductase</keyword>
<dbReference type="Gene3D" id="3.90.180.10">
    <property type="entry name" value="Medium-chain alcohol dehydrogenases, catalytic domain"/>
    <property type="match status" value="1"/>
</dbReference>
<dbReference type="EMBL" id="PEKT03000001">
    <property type="protein sequence ID" value="KAK8442164.1"/>
    <property type="molecule type" value="Genomic_DNA"/>
</dbReference>
<accession>A0AAW0VKD1</accession>
<dbReference type="InterPro" id="IPR013154">
    <property type="entry name" value="ADH-like_N"/>
</dbReference>
<dbReference type="FunFam" id="3.40.50.720:FF:000068">
    <property type="entry name" value="Sorbitol dehydrogenase"/>
    <property type="match status" value="1"/>
</dbReference>
<dbReference type="GO" id="GO:0006062">
    <property type="term" value="P:sorbitol catabolic process"/>
    <property type="evidence" value="ECO:0007669"/>
    <property type="project" value="TreeGrafter"/>
</dbReference>
<feature type="domain" description="Enoyl reductase (ER)" evidence="8">
    <location>
        <begin position="10"/>
        <end position="358"/>
    </location>
</feature>
<dbReference type="GO" id="GO:0003939">
    <property type="term" value="F:L-iditol 2-dehydrogenase (NAD+) activity"/>
    <property type="evidence" value="ECO:0007669"/>
    <property type="project" value="TreeGrafter"/>
</dbReference>
<dbReference type="GO" id="GO:0008270">
    <property type="term" value="F:zinc ion binding"/>
    <property type="evidence" value="ECO:0007669"/>
    <property type="project" value="InterPro"/>
</dbReference>
<dbReference type="CDD" id="cd05285">
    <property type="entry name" value="sorbitol_DH"/>
    <property type="match status" value="1"/>
</dbReference>
<comment type="similarity">
    <text evidence="2 7">Belongs to the zinc-containing alcohol dehydrogenase family.</text>
</comment>
<proteinExistence type="inferred from homology"/>
<dbReference type="InterPro" id="IPR020843">
    <property type="entry name" value="ER"/>
</dbReference>
<keyword evidence="6" id="KW-0520">NAD</keyword>
<evidence type="ECO:0000256" key="5">
    <source>
        <dbReference type="ARBA" id="ARBA00023002"/>
    </source>
</evidence>
<dbReference type="InterPro" id="IPR045306">
    <property type="entry name" value="SDH-like"/>
</dbReference>
<dbReference type="InterPro" id="IPR013149">
    <property type="entry name" value="ADH-like_C"/>
</dbReference>
<keyword evidence="4 7" id="KW-0862">Zinc</keyword>
<evidence type="ECO:0000256" key="7">
    <source>
        <dbReference type="RuleBase" id="RU361277"/>
    </source>
</evidence>
<dbReference type="PANTHER" id="PTHR43161">
    <property type="entry name" value="SORBITOL DEHYDROGENASE"/>
    <property type="match status" value="1"/>
</dbReference>
<name>A0AAW0VKD1_CANAR</name>
<comment type="cofactor">
    <cofactor evidence="1 7">
        <name>Zn(2+)</name>
        <dbReference type="ChEBI" id="CHEBI:29105"/>
    </cofactor>
</comment>
<gene>
    <name evidence="9" type="ORF">B9J08_00487</name>
</gene>
<dbReference type="AlphaFoldDB" id="A0AAW0VKD1"/>
<dbReference type="SUPFAM" id="SSF50129">
    <property type="entry name" value="GroES-like"/>
    <property type="match status" value="1"/>
</dbReference>